<feature type="region of interest" description="Disordered" evidence="1">
    <location>
        <begin position="219"/>
        <end position="303"/>
    </location>
</feature>
<feature type="region of interest" description="Disordered" evidence="1">
    <location>
        <begin position="93"/>
        <end position="131"/>
    </location>
</feature>
<name>A0AA35W5Z6_GEOBA</name>
<evidence type="ECO:0000313" key="5">
    <source>
        <dbReference type="Proteomes" id="UP001174909"/>
    </source>
</evidence>
<dbReference type="Pfam" id="PF14652">
    <property type="entry name" value="DUF4457"/>
    <property type="match status" value="1"/>
</dbReference>
<feature type="compositionally biased region" description="Basic and acidic residues" evidence="1">
    <location>
        <begin position="1077"/>
        <end position="1093"/>
    </location>
</feature>
<feature type="compositionally biased region" description="Polar residues" evidence="1">
    <location>
        <begin position="408"/>
        <end position="418"/>
    </location>
</feature>
<proteinExistence type="predicted"/>
<feature type="compositionally biased region" description="Polar residues" evidence="1">
    <location>
        <begin position="256"/>
        <end position="266"/>
    </location>
</feature>
<keyword evidence="2" id="KW-0472">Membrane</keyword>
<evidence type="ECO:0000259" key="3">
    <source>
        <dbReference type="Pfam" id="PF14652"/>
    </source>
</evidence>
<feature type="compositionally biased region" description="Low complexity" evidence="1">
    <location>
        <begin position="1122"/>
        <end position="1135"/>
    </location>
</feature>
<organism evidence="4 5">
    <name type="scientific">Geodia barretti</name>
    <name type="common">Barrett's horny sponge</name>
    <dbReference type="NCBI Taxonomy" id="519541"/>
    <lineage>
        <taxon>Eukaryota</taxon>
        <taxon>Metazoa</taxon>
        <taxon>Porifera</taxon>
        <taxon>Demospongiae</taxon>
        <taxon>Heteroscleromorpha</taxon>
        <taxon>Tetractinellida</taxon>
        <taxon>Astrophorina</taxon>
        <taxon>Geodiidae</taxon>
        <taxon>Geodia</taxon>
    </lineage>
</organism>
<feature type="transmembrane region" description="Helical" evidence="2">
    <location>
        <begin position="1042"/>
        <end position="1069"/>
    </location>
</feature>
<sequence length="1207" mass="134481">MCCYGRFVWSSGAAYLENMSGLRKQWGMQGEQGYRPFNPTPVKARPRNGAAEDHSYHLLMLQERNRLLKRLSQKGQREVEMERKEQGFSLYLNGANTAPHHHHHRSQPRSSAMTDDQQHPSPQSQSRPSRTAAIVRHYSGANITLLQVGWRKSHLIKRGGREQLRPGRVGATRQWYSEQRTARLSPSPLQVLSAVAMTMTLSRVLRRCQRKRVLQRWRVGEERGGERESSEAHSTEDEELTESLQELSQQVSSLENTLTTSGSHQDSLVEGRQISAETESLVEGRQSSAETERQETALRKRTEAVWQKQGKKWKMEMELLQNNNKKSSSPQSPMNRGSCWRYSTHSALRPHPLPRPPPPHTGSSLNQNFLNILIFFLLFCLPIRDPVSTRSTGLRGEIATRTLVSETNESSLLRDQSTGGMGDSRASNRLYRSGSGRTSGIRGQLLSRAHSDHAIGTSWLGDQPARLTGVRGALHSPGHTSSEPDILHCPRSRPHTVVLEPGPNRMEPGSLPTWEAEINDSDPLPLLTDESRDSAHWPHPSPDLNESLEALSFFDHTHQGQLGSTTGRLRESLIDPKPTETEPLSPSPHPEGSPREEEEGGYSTPELPTGQELVLNLLTTWGDQFYIGLTGLEIFTASGERACIDQISADPADINVLPGYSRDPRVVSNLLDGVHHTNDDLHMWLAPFTPSQPHTITISLSSPTSLAVVRVWNYNKSRIHSYRGVRDMEMWLDQQLIFRGEIRRQALVIHSLHVQYWWSETTTPGGRRGQEYLLEFEPDSEICELDYDYPLLAIETDPPGCIEGLVSASELRRLWENRTLPVLYSSPVREISLSCPSPSNISGILVGAYPSMNGDGLPQIFVVDGGRTCNVSTEPVTEGVNVYECVLDPPVAVDGEVSLTISQRHAGSQIGFLHDGQTDTPLISLGCGECSSSQLLSESELLEMTALYIPYIIEREDDEFEYEDLTITQNGILCSVTPEPVEAGDFISIVLPAYSSARLLLSFLFSDRGPIGESLDGNGDIKDIPLITLGVDSQSSSDNTGVIVGAVMGLILAVLLFLAVVLLLVFILCRRKRTKYDEKEEEKREMTEEERAAMDNPVYSGGRDTESGRPEDRGSNHMYDVTTSQQPSSSTNSGQVYDVPDNTPSSNDGRKINDSFDNPGYYSTIHESTAPQTTRRSMQMLSSNHYEMAIYVPTKVPWCNSLFLTVI</sequence>
<feature type="region of interest" description="Disordered" evidence="1">
    <location>
        <begin position="575"/>
        <end position="606"/>
    </location>
</feature>
<gene>
    <name evidence="4" type="ORF">GBAR_LOCUS1902</name>
</gene>
<feature type="compositionally biased region" description="Low complexity" evidence="1">
    <location>
        <begin position="432"/>
        <end position="441"/>
    </location>
</feature>
<keyword evidence="2" id="KW-0812">Transmembrane</keyword>
<feature type="domain" description="KATNIP" evidence="3">
    <location>
        <begin position="596"/>
        <end position="743"/>
    </location>
</feature>
<dbReference type="InterPro" id="IPR027859">
    <property type="entry name" value="KATNIP_dom"/>
</dbReference>
<accession>A0AA35W5Z6</accession>
<feature type="compositionally biased region" description="Low complexity" evidence="1">
    <location>
        <begin position="119"/>
        <end position="130"/>
    </location>
</feature>
<evidence type="ECO:0000256" key="1">
    <source>
        <dbReference type="SAM" id="MobiDB-lite"/>
    </source>
</evidence>
<dbReference type="EMBL" id="CASHTH010000273">
    <property type="protein sequence ID" value="CAI7996586.1"/>
    <property type="molecule type" value="Genomic_DNA"/>
</dbReference>
<reference evidence="4" key="1">
    <citation type="submission" date="2023-03" db="EMBL/GenBank/DDBJ databases">
        <authorList>
            <person name="Steffen K."/>
            <person name="Cardenas P."/>
        </authorList>
    </citation>
    <scope>NUCLEOTIDE SEQUENCE</scope>
</reference>
<feature type="compositionally biased region" description="Basic and acidic residues" evidence="1">
    <location>
        <begin position="290"/>
        <end position="303"/>
    </location>
</feature>
<feature type="region of interest" description="Disordered" evidence="1">
    <location>
        <begin position="1077"/>
        <end position="1160"/>
    </location>
</feature>
<feature type="compositionally biased region" description="Low complexity" evidence="1">
    <location>
        <begin position="242"/>
        <end position="255"/>
    </location>
</feature>
<protein>
    <submittedName>
        <fullName evidence="4">Katanin-interacting protein</fullName>
    </submittedName>
</protein>
<keyword evidence="5" id="KW-1185">Reference proteome</keyword>
<dbReference type="InterPro" id="IPR026704">
    <property type="entry name" value="KATNIP"/>
</dbReference>
<dbReference type="PANTHER" id="PTHR21534:SF0">
    <property type="entry name" value="KATANIN-INTERACTING PROTEIN"/>
    <property type="match status" value="1"/>
</dbReference>
<dbReference type="AlphaFoldDB" id="A0AA35W5Z6"/>
<dbReference type="PANTHER" id="PTHR21534">
    <property type="entry name" value="KATANIN-INTERACTING PROTEIN"/>
    <property type="match status" value="1"/>
</dbReference>
<feature type="compositionally biased region" description="Basic and acidic residues" evidence="1">
    <location>
        <begin position="219"/>
        <end position="235"/>
    </location>
</feature>
<comment type="caution">
    <text evidence="4">The sequence shown here is derived from an EMBL/GenBank/DDBJ whole genome shotgun (WGS) entry which is preliminary data.</text>
</comment>
<keyword evidence="2" id="KW-1133">Transmembrane helix</keyword>
<dbReference type="Proteomes" id="UP001174909">
    <property type="component" value="Unassembled WGS sequence"/>
</dbReference>
<evidence type="ECO:0000313" key="4">
    <source>
        <dbReference type="EMBL" id="CAI7996586.1"/>
    </source>
</evidence>
<feature type="region of interest" description="Disordered" evidence="1">
    <location>
        <begin position="470"/>
        <end position="544"/>
    </location>
</feature>
<evidence type="ECO:0000256" key="2">
    <source>
        <dbReference type="SAM" id="Phobius"/>
    </source>
</evidence>
<feature type="compositionally biased region" description="Basic and acidic residues" evidence="1">
    <location>
        <begin position="1103"/>
        <end position="1115"/>
    </location>
</feature>
<feature type="region of interest" description="Disordered" evidence="1">
    <location>
        <begin position="408"/>
        <end position="441"/>
    </location>
</feature>